<dbReference type="STRING" id="670386.D3BMW6"/>
<dbReference type="OMA" id="MNEKACV"/>
<accession>D3BMW6</accession>
<feature type="compositionally biased region" description="Acidic residues" evidence="2">
    <location>
        <begin position="141"/>
        <end position="154"/>
    </location>
</feature>
<feature type="compositionally biased region" description="Low complexity" evidence="2">
    <location>
        <begin position="356"/>
        <end position="381"/>
    </location>
</feature>
<dbReference type="InterPro" id="IPR004114">
    <property type="entry name" value="THUMP_dom"/>
</dbReference>
<feature type="region of interest" description="Disordered" evidence="2">
    <location>
        <begin position="110"/>
        <end position="160"/>
    </location>
</feature>
<reference evidence="4 5" key="1">
    <citation type="journal article" date="2011" name="Genome Res.">
        <title>Phylogeny-wide analysis of social amoeba genomes highlights ancient origins for complex intercellular communication.</title>
        <authorList>
            <person name="Heidel A.J."/>
            <person name="Lawal H.M."/>
            <person name="Felder M."/>
            <person name="Schilde C."/>
            <person name="Helps N.R."/>
            <person name="Tunggal B."/>
            <person name="Rivero F."/>
            <person name="John U."/>
            <person name="Schleicher M."/>
            <person name="Eichinger L."/>
            <person name="Platzer M."/>
            <person name="Noegel A.A."/>
            <person name="Schaap P."/>
            <person name="Gloeckner G."/>
        </authorList>
    </citation>
    <scope>NUCLEOTIDE SEQUENCE [LARGE SCALE GENOMIC DNA]</scope>
    <source>
        <strain evidence="5">ATCC 26659 / Pp 5 / PN500</strain>
    </source>
</reference>
<dbReference type="PROSITE" id="PS51165">
    <property type="entry name" value="THUMP"/>
    <property type="match status" value="1"/>
</dbReference>
<gene>
    <name evidence="4" type="ORF">PPL_12539</name>
</gene>
<evidence type="ECO:0000256" key="2">
    <source>
        <dbReference type="SAM" id="MobiDB-lite"/>
    </source>
</evidence>
<name>D3BMW6_HETP5</name>
<dbReference type="RefSeq" id="XP_020429457.1">
    <property type="nucleotide sequence ID" value="XM_020583270.1"/>
</dbReference>
<dbReference type="FunCoup" id="D3BMW6">
    <property type="interactions" value="106"/>
</dbReference>
<feature type="compositionally biased region" description="Basic and acidic residues" evidence="2">
    <location>
        <begin position="1"/>
        <end position="18"/>
    </location>
</feature>
<keyword evidence="1" id="KW-0694">RNA-binding</keyword>
<organism evidence="4 5">
    <name type="scientific">Heterostelium pallidum (strain ATCC 26659 / Pp 5 / PN500)</name>
    <name type="common">Cellular slime mold</name>
    <name type="synonym">Polysphondylium pallidum</name>
    <dbReference type="NCBI Taxonomy" id="670386"/>
    <lineage>
        <taxon>Eukaryota</taxon>
        <taxon>Amoebozoa</taxon>
        <taxon>Evosea</taxon>
        <taxon>Eumycetozoa</taxon>
        <taxon>Dictyostelia</taxon>
        <taxon>Acytosteliales</taxon>
        <taxon>Acytosteliaceae</taxon>
        <taxon>Heterostelium</taxon>
    </lineage>
</organism>
<feature type="domain" description="THUMP" evidence="3">
    <location>
        <begin position="233"/>
        <end position="339"/>
    </location>
</feature>
<evidence type="ECO:0000259" key="3">
    <source>
        <dbReference type="PROSITE" id="PS51165"/>
    </source>
</evidence>
<sequence>MSESERNSDSLKRDHQSINDEPTAAATDKQKINESRKKKKLENNQSKPQSLYKGRYTKWKKHSRLFGTTEQVKGFLVTCDKAREAHSIGETLILLNAYADQFFPEISKTTTTTTTDDDKSKQKTQSKEEIKQFLHSRGMEVDEDEDDEEDEDESGAGSTSTVKAAKRFELINAACGGMYVISLLHDTVDPVVFISAIIVDLHKRFNKNQSDNDRFKDILTEPVKEMLANSKNIEIPERCFNIKFTNRLTPIQRSTVASIDTDVIPVLKSLLEKSFKSDKPESFAIELRSRNNISLDKANTIGKLAALIDSPPHKVDLSNPDKTLIIENIKSAITMAIAPNYKTFFKFNLKEAIGNQPPQSKPKQQQQTEKQQPTLETTKEE</sequence>
<dbReference type="InParanoid" id="D3BMW6"/>
<dbReference type="PANTHER" id="PTHR13452:SF11">
    <property type="entry name" value="THUMP DOMAIN-CONTAINING PROTEIN"/>
    <property type="match status" value="1"/>
</dbReference>
<keyword evidence="5" id="KW-1185">Reference proteome</keyword>
<dbReference type="EMBL" id="ADBJ01000043">
    <property type="protein sequence ID" value="EFA77328.1"/>
    <property type="molecule type" value="Genomic_DNA"/>
</dbReference>
<dbReference type="CDD" id="cd11717">
    <property type="entry name" value="THUMP_THUMPD1_like"/>
    <property type="match status" value="1"/>
</dbReference>
<dbReference type="PANTHER" id="PTHR13452">
    <property type="entry name" value="THUMP DOMAIN CONTAINING PROTEIN 1-RELATED"/>
    <property type="match status" value="1"/>
</dbReference>
<feature type="region of interest" description="Disordered" evidence="2">
    <location>
        <begin position="353"/>
        <end position="381"/>
    </location>
</feature>
<evidence type="ECO:0000313" key="4">
    <source>
        <dbReference type="EMBL" id="EFA77328.1"/>
    </source>
</evidence>
<dbReference type="Gene3D" id="3.30.2300.10">
    <property type="entry name" value="THUMP superfamily"/>
    <property type="match status" value="1"/>
</dbReference>
<dbReference type="SUPFAM" id="SSF143437">
    <property type="entry name" value="THUMP domain-like"/>
    <property type="match status" value="1"/>
</dbReference>
<dbReference type="InterPro" id="IPR040183">
    <property type="entry name" value="THUMPD1-like"/>
</dbReference>
<dbReference type="GO" id="GO:0003723">
    <property type="term" value="F:RNA binding"/>
    <property type="evidence" value="ECO:0007669"/>
    <property type="project" value="UniProtKB-UniRule"/>
</dbReference>
<dbReference type="GeneID" id="31368006"/>
<feature type="compositionally biased region" description="Basic and acidic residues" evidence="2">
    <location>
        <begin position="116"/>
        <end position="140"/>
    </location>
</feature>
<protein>
    <recommendedName>
        <fullName evidence="3">THUMP domain-containing protein</fullName>
    </recommendedName>
</protein>
<evidence type="ECO:0000256" key="1">
    <source>
        <dbReference type="PROSITE-ProRule" id="PRU00529"/>
    </source>
</evidence>
<dbReference type="GO" id="GO:0006400">
    <property type="term" value="P:tRNA modification"/>
    <property type="evidence" value="ECO:0007669"/>
    <property type="project" value="InterPro"/>
</dbReference>
<dbReference type="Pfam" id="PF02926">
    <property type="entry name" value="THUMP"/>
    <property type="match status" value="1"/>
</dbReference>
<proteinExistence type="predicted"/>
<feature type="region of interest" description="Disordered" evidence="2">
    <location>
        <begin position="1"/>
        <end position="54"/>
    </location>
</feature>
<dbReference type="Proteomes" id="UP000001396">
    <property type="component" value="Unassembled WGS sequence"/>
</dbReference>
<evidence type="ECO:0000313" key="5">
    <source>
        <dbReference type="Proteomes" id="UP000001396"/>
    </source>
</evidence>
<dbReference type="AlphaFoldDB" id="D3BMW6"/>
<comment type="caution">
    <text evidence="4">The sequence shown here is derived from an EMBL/GenBank/DDBJ whole genome shotgun (WGS) entry which is preliminary data.</text>
</comment>